<evidence type="ECO:0000313" key="3">
    <source>
        <dbReference type="EMBL" id="KKR70436.1"/>
    </source>
</evidence>
<feature type="domain" description="Glycosyl transferase family 1" evidence="2">
    <location>
        <begin position="207"/>
        <end position="361"/>
    </location>
</feature>
<sequence length="382" mass="43693">MRLENDNKMIIGIDGNEANIERRVGVNQYGFELLWNLRKLESEWSKKHNLIVYLKEKPRKDMPGETKNFKYKVISGGRLWILTRLMPNLFFCKPRPDVFFSPSHYTVPFAPMPRVCSIMDLGYLESSGQFTKNGFWQLKWWSAISIIVSKRIITISSSTKSDIVRHYQFVKNKIYVTQLAYNKDKFNRSISLEDVRRIKKRYSIVTDYILFLSTLKPSKNVEGLIDAFSEVVREYPKIKLVIAGKKGWLFETIFKKVENMGLKDKIVFTDYFPETDRPALLAGAKLYILPSFWEGFGMEVLNAMACGVPVVVSNAGSLPEVVGDAGILVDPYDADSIAEGIKEVLSAGNSKYNNLVEKGFKQAARFSWEKTARETLKIVTSV</sequence>
<dbReference type="PATRIC" id="fig|1618563.3.peg.402"/>
<gene>
    <name evidence="3" type="ORF">UU12_C0021G0003</name>
</gene>
<evidence type="ECO:0000313" key="4">
    <source>
        <dbReference type="Proteomes" id="UP000034562"/>
    </source>
</evidence>
<dbReference type="PANTHER" id="PTHR46401:SF2">
    <property type="entry name" value="GLYCOSYLTRANSFERASE WBBK-RELATED"/>
    <property type="match status" value="1"/>
</dbReference>
<keyword evidence="1 3" id="KW-0808">Transferase</keyword>
<proteinExistence type="predicted"/>
<dbReference type="STRING" id="1618563.UU12_C0021G0003"/>
<dbReference type="Proteomes" id="UP000034562">
    <property type="component" value="Unassembled WGS sequence"/>
</dbReference>
<dbReference type="PANTHER" id="PTHR46401">
    <property type="entry name" value="GLYCOSYLTRANSFERASE WBBK-RELATED"/>
    <property type="match status" value="1"/>
</dbReference>
<dbReference type="SUPFAM" id="SSF53756">
    <property type="entry name" value="UDP-Glycosyltransferase/glycogen phosphorylase"/>
    <property type="match status" value="1"/>
</dbReference>
<organism evidence="3 4">
    <name type="scientific">Candidatus Woesebacteria bacterium GW2011_GWA2_40_7b</name>
    <dbReference type="NCBI Taxonomy" id="1618563"/>
    <lineage>
        <taxon>Bacteria</taxon>
        <taxon>Candidatus Woeseibacteriota</taxon>
    </lineage>
</organism>
<dbReference type="InterPro" id="IPR001296">
    <property type="entry name" value="Glyco_trans_1"/>
</dbReference>
<reference evidence="3 4" key="1">
    <citation type="journal article" date="2015" name="Nature">
        <title>rRNA introns, odd ribosomes, and small enigmatic genomes across a large radiation of phyla.</title>
        <authorList>
            <person name="Brown C.T."/>
            <person name="Hug L.A."/>
            <person name="Thomas B.C."/>
            <person name="Sharon I."/>
            <person name="Castelle C.J."/>
            <person name="Singh A."/>
            <person name="Wilkins M.J."/>
            <person name="Williams K.H."/>
            <person name="Banfield J.F."/>
        </authorList>
    </citation>
    <scope>NUCLEOTIDE SEQUENCE [LARGE SCALE GENOMIC DNA]</scope>
</reference>
<dbReference type="Gene3D" id="3.40.50.2000">
    <property type="entry name" value="Glycogen Phosphorylase B"/>
    <property type="match status" value="2"/>
</dbReference>
<evidence type="ECO:0000256" key="1">
    <source>
        <dbReference type="ARBA" id="ARBA00022679"/>
    </source>
</evidence>
<protein>
    <submittedName>
        <fullName evidence="3">Glycosyltransferase</fullName>
    </submittedName>
</protein>
<name>A0A0G0T6S7_9BACT</name>
<dbReference type="FunFam" id="3.40.50.2000:FF:000119">
    <property type="entry name" value="Glycosyl transferase group 1"/>
    <property type="match status" value="1"/>
</dbReference>
<comment type="caution">
    <text evidence="3">The sequence shown here is derived from an EMBL/GenBank/DDBJ whole genome shotgun (WGS) entry which is preliminary data.</text>
</comment>
<dbReference type="GO" id="GO:0016757">
    <property type="term" value="F:glycosyltransferase activity"/>
    <property type="evidence" value="ECO:0007669"/>
    <property type="project" value="InterPro"/>
</dbReference>
<evidence type="ECO:0000259" key="2">
    <source>
        <dbReference type="Pfam" id="PF00534"/>
    </source>
</evidence>
<accession>A0A0G0T6S7</accession>
<dbReference type="CDD" id="cd03809">
    <property type="entry name" value="GT4_MtfB-like"/>
    <property type="match status" value="1"/>
</dbReference>
<dbReference type="Pfam" id="PF00534">
    <property type="entry name" value="Glycos_transf_1"/>
    <property type="match status" value="1"/>
</dbReference>
<dbReference type="AlphaFoldDB" id="A0A0G0T6S7"/>
<dbReference type="GO" id="GO:0009103">
    <property type="term" value="P:lipopolysaccharide biosynthetic process"/>
    <property type="evidence" value="ECO:0007669"/>
    <property type="project" value="TreeGrafter"/>
</dbReference>
<dbReference type="EMBL" id="LBZK01000021">
    <property type="protein sequence ID" value="KKR70436.1"/>
    <property type="molecule type" value="Genomic_DNA"/>
</dbReference>